<name>A0A372MDZ8_9SPIR</name>
<proteinExistence type="predicted"/>
<evidence type="ECO:0000313" key="1">
    <source>
        <dbReference type="EMBL" id="RFU93683.1"/>
    </source>
</evidence>
<dbReference type="AlphaFoldDB" id="A0A372MDZ8"/>
<evidence type="ECO:0000313" key="2">
    <source>
        <dbReference type="Proteomes" id="UP000264002"/>
    </source>
</evidence>
<comment type="caution">
    <text evidence="1">The sequence shown here is derived from an EMBL/GenBank/DDBJ whole genome shotgun (WGS) entry which is preliminary data.</text>
</comment>
<organism evidence="1 2">
    <name type="scientific">Sphaerochaeta halotolerans</name>
    <dbReference type="NCBI Taxonomy" id="2293840"/>
    <lineage>
        <taxon>Bacteria</taxon>
        <taxon>Pseudomonadati</taxon>
        <taxon>Spirochaetota</taxon>
        <taxon>Spirochaetia</taxon>
        <taxon>Spirochaetales</taxon>
        <taxon>Sphaerochaetaceae</taxon>
        <taxon>Sphaerochaeta</taxon>
    </lineage>
</organism>
<sequence length="116" mass="13314">MLVISVIPVLIITIFALVNTYTRISQDTIRANTEGMNRPKEQLSDYARELNGFYYSTEFNQGFKDAVLEKYAGRGTYQNSSQIRDMLLTKLNLTRSLSYIKIVFNTQNQGIYADRA</sequence>
<accession>A0A372MDZ8</accession>
<reference evidence="2" key="1">
    <citation type="submission" date="2018-08" db="EMBL/GenBank/DDBJ databases">
        <authorList>
            <person name="Grouzdev D.S."/>
            <person name="Krutkina M.S."/>
        </authorList>
    </citation>
    <scope>NUCLEOTIDE SEQUENCE [LARGE SCALE GENOMIC DNA]</scope>
    <source>
        <strain evidence="2">4-11</strain>
    </source>
</reference>
<keyword evidence="2" id="KW-1185">Reference proteome</keyword>
<dbReference type="Proteomes" id="UP000264002">
    <property type="component" value="Unassembled WGS sequence"/>
</dbReference>
<dbReference type="RefSeq" id="WP_117331556.1">
    <property type="nucleotide sequence ID" value="NZ_QUWK01000024.1"/>
</dbReference>
<protein>
    <submittedName>
        <fullName evidence="1">Uncharacterized protein</fullName>
    </submittedName>
</protein>
<dbReference type="EMBL" id="QUWK01000024">
    <property type="protein sequence ID" value="RFU93683.1"/>
    <property type="molecule type" value="Genomic_DNA"/>
</dbReference>
<reference evidence="1 2" key="2">
    <citation type="submission" date="2018-09" db="EMBL/GenBank/DDBJ databases">
        <title>Genome of Sphaerochaeta halotolerans strain 4-11.</title>
        <authorList>
            <person name="Nazina T.N."/>
            <person name="Sokolova D.S."/>
        </authorList>
    </citation>
    <scope>NUCLEOTIDE SEQUENCE [LARGE SCALE GENOMIC DNA]</scope>
    <source>
        <strain evidence="1 2">4-11</strain>
    </source>
</reference>
<gene>
    <name evidence="1" type="ORF">DYP60_13565</name>
</gene>